<evidence type="ECO:0000313" key="2">
    <source>
        <dbReference type="Proteomes" id="UP000050786"/>
    </source>
</evidence>
<dbReference type="Proteomes" id="UP000050786">
    <property type="component" value="Unassembled WGS sequence"/>
</dbReference>
<name>A0A0P1EA05_9RHOB</name>
<accession>A0A0P1EA05</accession>
<evidence type="ECO:0000313" key="1">
    <source>
        <dbReference type="EMBL" id="CUH45558.1"/>
    </source>
</evidence>
<dbReference type="EMBL" id="CYPS01000067">
    <property type="protein sequence ID" value="CUH45558.1"/>
    <property type="molecule type" value="Genomic_DNA"/>
</dbReference>
<reference evidence="2" key="1">
    <citation type="submission" date="2015-09" db="EMBL/GenBank/DDBJ databases">
        <authorList>
            <person name="Rodrigo-Torres L."/>
            <person name="Arahal D.R."/>
        </authorList>
    </citation>
    <scope>NUCLEOTIDE SEQUENCE [LARGE SCALE GENOMIC DNA]</scope>
    <source>
        <strain evidence="2">CECT 4293</strain>
    </source>
</reference>
<dbReference type="RefSeq" id="WP_145975959.1">
    <property type="nucleotide sequence ID" value="NZ_CYPS01000067.1"/>
</dbReference>
<sequence>MKSDANPMCKAHAAPRCTAKSKRTGERCKGPAVKGWNVCRFHGARGGHGPGKANPAYKHGMRTRKWQEMRKAINDLVRMEKEIEELISEYADKPA</sequence>
<dbReference type="AlphaFoldDB" id="A0A0P1EA05"/>
<gene>
    <name evidence="1" type="ORF">RUM4293_04474</name>
</gene>
<keyword evidence="2" id="KW-1185">Reference proteome</keyword>
<organism evidence="1 2">
    <name type="scientific">Ruegeria atlantica</name>
    <dbReference type="NCBI Taxonomy" id="81569"/>
    <lineage>
        <taxon>Bacteria</taxon>
        <taxon>Pseudomonadati</taxon>
        <taxon>Pseudomonadota</taxon>
        <taxon>Alphaproteobacteria</taxon>
        <taxon>Rhodobacterales</taxon>
        <taxon>Roseobacteraceae</taxon>
        <taxon>Ruegeria</taxon>
    </lineage>
</organism>
<proteinExistence type="predicted"/>
<protein>
    <submittedName>
        <fullName evidence="1">Periplasmic glucans biosynthesis protein</fullName>
    </submittedName>
</protein>